<dbReference type="EMBL" id="CM046391">
    <property type="protein sequence ID" value="KAI8559830.1"/>
    <property type="molecule type" value="Genomic_DNA"/>
</dbReference>
<protein>
    <submittedName>
        <fullName evidence="1">Uncharacterized protein</fullName>
    </submittedName>
</protein>
<proteinExistence type="predicted"/>
<accession>A0ACC0P2Z1</accession>
<dbReference type="Proteomes" id="UP001062846">
    <property type="component" value="Chromosome 4"/>
</dbReference>
<keyword evidence="2" id="KW-1185">Reference proteome</keyword>
<evidence type="ECO:0000313" key="2">
    <source>
        <dbReference type="Proteomes" id="UP001062846"/>
    </source>
</evidence>
<reference evidence="1" key="1">
    <citation type="submission" date="2022-02" db="EMBL/GenBank/DDBJ databases">
        <title>Plant Genome Project.</title>
        <authorList>
            <person name="Zhang R.-G."/>
        </authorList>
    </citation>
    <scope>NUCLEOTIDE SEQUENCE</scope>
    <source>
        <strain evidence="1">AT1</strain>
    </source>
</reference>
<gene>
    <name evidence="1" type="ORF">RHMOL_Rhmol04G0205300</name>
</gene>
<name>A0ACC0P2Z1_RHOML</name>
<comment type="caution">
    <text evidence="1">The sequence shown here is derived from an EMBL/GenBank/DDBJ whole genome shotgun (WGS) entry which is preliminary data.</text>
</comment>
<evidence type="ECO:0000313" key="1">
    <source>
        <dbReference type="EMBL" id="KAI8559830.1"/>
    </source>
</evidence>
<organism evidence="1 2">
    <name type="scientific">Rhododendron molle</name>
    <name type="common">Chinese azalea</name>
    <name type="synonym">Azalea mollis</name>
    <dbReference type="NCBI Taxonomy" id="49168"/>
    <lineage>
        <taxon>Eukaryota</taxon>
        <taxon>Viridiplantae</taxon>
        <taxon>Streptophyta</taxon>
        <taxon>Embryophyta</taxon>
        <taxon>Tracheophyta</taxon>
        <taxon>Spermatophyta</taxon>
        <taxon>Magnoliopsida</taxon>
        <taxon>eudicotyledons</taxon>
        <taxon>Gunneridae</taxon>
        <taxon>Pentapetalae</taxon>
        <taxon>asterids</taxon>
        <taxon>Ericales</taxon>
        <taxon>Ericaceae</taxon>
        <taxon>Ericoideae</taxon>
        <taxon>Rhodoreae</taxon>
        <taxon>Rhododendron</taxon>
    </lineage>
</organism>
<sequence length="176" mass="18982">MVGAGVGATTGGRCVGGGYFGPEDQMCCGSVRLSHRRWSAFVLSNSSDDGDHRGDEGRANPRKEEMASLFFWSTVLISNGLGMGLRSRVGRREPEIGRRTTTLGMDGSEKQPSSPVFSRPSSMASSSLTSVVSVAPQKGKVGYMVLWLVCEKKGEGSSREEELKDRMGYQTLICFS</sequence>